<organism evidence="2 3">
    <name type="scientific">Popillia japonica</name>
    <name type="common">Japanese beetle</name>
    <dbReference type="NCBI Taxonomy" id="7064"/>
    <lineage>
        <taxon>Eukaryota</taxon>
        <taxon>Metazoa</taxon>
        <taxon>Ecdysozoa</taxon>
        <taxon>Arthropoda</taxon>
        <taxon>Hexapoda</taxon>
        <taxon>Insecta</taxon>
        <taxon>Pterygota</taxon>
        <taxon>Neoptera</taxon>
        <taxon>Endopterygota</taxon>
        <taxon>Coleoptera</taxon>
        <taxon>Polyphaga</taxon>
        <taxon>Scarabaeiformia</taxon>
        <taxon>Scarabaeidae</taxon>
        <taxon>Rutelinae</taxon>
        <taxon>Popillia</taxon>
    </lineage>
</organism>
<dbReference type="EMBL" id="JASPKY010000049">
    <property type="protein sequence ID" value="KAK9745369.1"/>
    <property type="molecule type" value="Genomic_DNA"/>
</dbReference>
<dbReference type="AlphaFoldDB" id="A0AAW1MG93"/>
<protein>
    <submittedName>
        <fullName evidence="2">F-box-like</fullName>
    </submittedName>
</protein>
<dbReference type="InterPro" id="IPR036047">
    <property type="entry name" value="F-box-like_dom_sf"/>
</dbReference>
<accession>A0AAW1MG93</accession>
<evidence type="ECO:0000313" key="3">
    <source>
        <dbReference type="Proteomes" id="UP001458880"/>
    </source>
</evidence>
<proteinExistence type="predicted"/>
<dbReference type="Pfam" id="PF12937">
    <property type="entry name" value="F-box-like"/>
    <property type="match status" value="1"/>
</dbReference>
<evidence type="ECO:0000313" key="2">
    <source>
        <dbReference type="EMBL" id="KAK9745369.1"/>
    </source>
</evidence>
<keyword evidence="3" id="KW-1185">Reference proteome</keyword>
<feature type="domain" description="F-box" evidence="1">
    <location>
        <begin position="86"/>
        <end position="132"/>
    </location>
</feature>
<dbReference type="InterPro" id="IPR001810">
    <property type="entry name" value="F-box_dom"/>
</dbReference>
<name>A0AAW1MG93_POPJA</name>
<dbReference type="PROSITE" id="PS50181">
    <property type="entry name" value="FBOX"/>
    <property type="match status" value="1"/>
</dbReference>
<sequence>MVAEKDLRLQLYALAPAPSRDYYGLTVTGSEIILNIWNISHGPHIYPKRQKALLEDLQDETLIQNEIRTLFGAHVLAFCKSLANNDKNLQNLPTKIFLRILKLLASRDVLALSQTSKIFFELCNTDGVWKLLFRKKIRRPIDQADCKAADDIGWKKLLMKKVTVRNRILKSATSTGSKPKNNTKIVPTKQNNVDIIRNVKQHSYSSCLKNSISAVELYDKDNKTNVTKKGILKNGFNQSNSTYQEKRNIRSANVKSVNITETAIKNYVNRPTSGVNFRSKTLTKIMTKK</sequence>
<dbReference type="SMART" id="SM00256">
    <property type="entry name" value="FBOX"/>
    <property type="match status" value="1"/>
</dbReference>
<evidence type="ECO:0000259" key="1">
    <source>
        <dbReference type="PROSITE" id="PS50181"/>
    </source>
</evidence>
<gene>
    <name evidence="2" type="ORF">QE152_g6913</name>
</gene>
<dbReference type="Proteomes" id="UP001458880">
    <property type="component" value="Unassembled WGS sequence"/>
</dbReference>
<reference evidence="2 3" key="1">
    <citation type="journal article" date="2024" name="BMC Genomics">
        <title>De novo assembly and annotation of Popillia japonica's genome with initial clues to its potential as an invasive pest.</title>
        <authorList>
            <person name="Cucini C."/>
            <person name="Boschi S."/>
            <person name="Funari R."/>
            <person name="Cardaioli E."/>
            <person name="Iannotti N."/>
            <person name="Marturano G."/>
            <person name="Paoli F."/>
            <person name="Bruttini M."/>
            <person name="Carapelli A."/>
            <person name="Frati F."/>
            <person name="Nardi F."/>
        </authorList>
    </citation>
    <scope>NUCLEOTIDE SEQUENCE [LARGE SCALE GENOMIC DNA]</scope>
    <source>
        <strain evidence="2">DMR45628</strain>
    </source>
</reference>
<dbReference type="SUPFAM" id="SSF81383">
    <property type="entry name" value="F-box domain"/>
    <property type="match status" value="1"/>
</dbReference>
<dbReference type="Gene3D" id="1.20.1280.50">
    <property type="match status" value="1"/>
</dbReference>
<comment type="caution">
    <text evidence="2">The sequence shown here is derived from an EMBL/GenBank/DDBJ whole genome shotgun (WGS) entry which is preliminary data.</text>
</comment>